<sequence length="322" mass="37419">MDSSIIKFANKLELHYYFSDKSYYMDALVRHRCEKEVLTLIRTLADLLEVRLTVYCEPASGDGYKEVWGVAGENARSISVVLSIMMQLFTHPFVAANGQLTIDRSEEDEARMQRELASLRKDLKLRTPGVAISRELIEDLNLHPRVCKCKSNFYEAMKGYPKVRKFTVRELNENNKSRSGLMEVKREHFNYFILRTDELPQMKDQKATIEIVSPVLMKDSKLRWKGIYNKGGEIIDFYMRDEDFKRDMVEDKIAFTSGMCIDCVLEIDRKLNEIGEIVNVSYSVVTVIKTRFDKMEIITPQGKKHLKKLEAEKQQLTLDLFA</sequence>
<accession>A0A1T5CNW8</accession>
<dbReference type="EMBL" id="FUYQ01000013">
    <property type="protein sequence ID" value="SKB61114.1"/>
    <property type="molecule type" value="Genomic_DNA"/>
</dbReference>
<keyword evidence="2" id="KW-1185">Reference proteome</keyword>
<dbReference type="Proteomes" id="UP000190852">
    <property type="component" value="Unassembled WGS sequence"/>
</dbReference>
<gene>
    <name evidence="1" type="ORF">SAMN05660349_02007</name>
</gene>
<dbReference type="AlphaFoldDB" id="A0A1T5CNW8"/>
<proteinExistence type="predicted"/>
<name>A0A1T5CNW8_9BACT</name>
<organism evidence="1 2">
    <name type="scientific">Parabacteroides chartae</name>
    <dbReference type="NCBI Taxonomy" id="1037355"/>
    <lineage>
        <taxon>Bacteria</taxon>
        <taxon>Pseudomonadati</taxon>
        <taxon>Bacteroidota</taxon>
        <taxon>Bacteroidia</taxon>
        <taxon>Bacteroidales</taxon>
        <taxon>Tannerellaceae</taxon>
        <taxon>Parabacteroides</taxon>
    </lineage>
</organism>
<dbReference type="RefSeq" id="WP_079683511.1">
    <property type="nucleotide sequence ID" value="NZ_FUYQ01000013.1"/>
</dbReference>
<protein>
    <submittedName>
        <fullName evidence="1">Uncharacterized protein</fullName>
    </submittedName>
</protein>
<reference evidence="2" key="1">
    <citation type="submission" date="2017-02" db="EMBL/GenBank/DDBJ databases">
        <authorList>
            <person name="Varghese N."/>
            <person name="Submissions S."/>
        </authorList>
    </citation>
    <scope>NUCLEOTIDE SEQUENCE [LARGE SCALE GENOMIC DNA]</scope>
    <source>
        <strain evidence="2">DSM 24967</strain>
    </source>
</reference>
<evidence type="ECO:0000313" key="1">
    <source>
        <dbReference type="EMBL" id="SKB61114.1"/>
    </source>
</evidence>
<evidence type="ECO:0000313" key="2">
    <source>
        <dbReference type="Proteomes" id="UP000190852"/>
    </source>
</evidence>